<accession>A0ABX0C8X7</accession>
<evidence type="ECO:0000256" key="1">
    <source>
        <dbReference type="SAM" id="MobiDB-lite"/>
    </source>
</evidence>
<feature type="region of interest" description="Disordered" evidence="1">
    <location>
        <begin position="76"/>
        <end position="144"/>
    </location>
</feature>
<proteinExistence type="predicted"/>
<keyword evidence="3" id="KW-0675">Receptor</keyword>
<dbReference type="InterPro" id="IPR035897">
    <property type="entry name" value="Toll_tir_struct_dom_sf"/>
</dbReference>
<evidence type="ECO:0000313" key="4">
    <source>
        <dbReference type="Proteomes" id="UP000470404"/>
    </source>
</evidence>
<sequence length="144" mass="16119">MSFAGEDREFVEAVVREVAEAGYQVFSDQDEQVALWGEDLTEYLPKIYEERARYAVMFVSRHYAAKPWTRFERAGAGDRSAGTVFASGALGRDPARRGPGQHQLPGRKPRRDERRRERDLHETGSAAAAGSPATFRATSTKPRC</sequence>
<dbReference type="Gene3D" id="3.40.50.10140">
    <property type="entry name" value="Toll/interleukin-1 receptor homology (TIR) domain"/>
    <property type="match status" value="1"/>
</dbReference>
<protein>
    <submittedName>
        <fullName evidence="3">Toll/interleukin-1 receptor domain-containing protein</fullName>
    </submittedName>
</protein>
<name>A0ABX0C8X7_9PSEU</name>
<organism evidence="3 4">
    <name type="scientific">Amycolatopsis rubida</name>
    <dbReference type="NCBI Taxonomy" id="112413"/>
    <lineage>
        <taxon>Bacteria</taxon>
        <taxon>Bacillati</taxon>
        <taxon>Actinomycetota</taxon>
        <taxon>Actinomycetes</taxon>
        <taxon>Pseudonocardiales</taxon>
        <taxon>Pseudonocardiaceae</taxon>
        <taxon>Amycolatopsis</taxon>
    </lineage>
</organism>
<dbReference type="Proteomes" id="UP000470404">
    <property type="component" value="Unassembled WGS sequence"/>
</dbReference>
<dbReference type="RefSeq" id="WP_067577879.1">
    <property type="nucleotide sequence ID" value="NZ_JAAGNC010000193.1"/>
</dbReference>
<dbReference type="InterPro" id="IPR000157">
    <property type="entry name" value="TIR_dom"/>
</dbReference>
<feature type="compositionally biased region" description="Basic and acidic residues" evidence="1">
    <location>
        <begin position="110"/>
        <end position="122"/>
    </location>
</feature>
<keyword evidence="4" id="KW-1185">Reference proteome</keyword>
<dbReference type="SUPFAM" id="SSF52200">
    <property type="entry name" value="Toll/Interleukin receptor TIR domain"/>
    <property type="match status" value="1"/>
</dbReference>
<evidence type="ECO:0000259" key="2">
    <source>
        <dbReference type="Pfam" id="PF13676"/>
    </source>
</evidence>
<feature type="domain" description="TIR" evidence="2">
    <location>
        <begin position="2"/>
        <end position="76"/>
    </location>
</feature>
<gene>
    <name evidence="3" type="ORF">G3I59_38850</name>
</gene>
<evidence type="ECO:0000313" key="3">
    <source>
        <dbReference type="EMBL" id="NEC61405.1"/>
    </source>
</evidence>
<reference evidence="3 4" key="1">
    <citation type="submission" date="2020-01" db="EMBL/GenBank/DDBJ databases">
        <title>Insect and environment-associated Actinomycetes.</title>
        <authorList>
            <person name="Currrie C."/>
            <person name="Chevrette M."/>
            <person name="Carlson C."/>
            <person name="Stubbendieck R."/>
            <person name="Wendt-Pienkowski E."/>
        </authorList>
    </citation>
    <scope>NUCLEOTIDE SEQUENCE [LARGE SCALE GENOMIC DNA]</scope>
    <source>
        <strain evidence="3 4">SID8386</strain>
    </source>
</reference>
<feature type="compositionally biased region" description="Low complexity" evidence="1">
    <location>
        <begin position="123"/>
        <end position="134"/>
    </location>
</feature>
<dbReference type="EMBL" id="JAAGNC010000193">
    <property type="protein sequence ID" value="NEC61405.1"/>
    <property type="molecule type" value="Genomic_DNA"/>
</dbReference>
<comment type="caution">
    <text evidence="3">The sequence shown here is derived from an EMBL/GenBank/DDBJ whole genome shotgun (WGS) entry which is preliminary data.</text>
</comment>
<dbReference type="Pfam" id="PF13676">
    <property type="entry name" value="TIR_2"/>
    <property type="match status" value="1"/>
</dbReference>